<evidence type="ECO:0000313" key="4">
    <source>
        <dbReference type="Proteomes" id="UP000070107"/>
    </source>
</evidence>
<dbReference type="OrthoDB" id="1631120at2"/>
<feature type="transmembrane region" description="Helical" evidence="1">
    <location>
        <begin position="12"/>
        <end position="31"/>
    </location>
</feature>
<proteinExistence type="predicted"/>
<gene>
    <name evidence="3" type="ORF">ATN84_20695</name>
</gene>
<name>A0A135HPG8_9HYPH</name>
<evidence type="ECO:0000259" key="2">
    <source>
        <dbReference type="Pfam" id="PF05232"/>
    </source>
</evidence>
<keyword evidence="4" id="KW-1185">Reference proteome</keyword>
<feature type="domain" description="Chlorhexidine efflux transporter" evidence="2">
    <location>
        <begin position="2"/>
        <end position="65"/>
    </location>
</feature>
<feature type="transmembrane region" description="Helical" evidence="1">
    <location>
        <begin position="107"/>
        <end position="129"/>
    </location>
</feature>
<dbReference type="Pfam" id="PF05232">
    <property type="entry name" value="BTP"/>
    <property type="match status" value="2"/>
</dbReference>
<keyword evidence="1" id="KW-1133">Transmembrane helix</keyword>
<keyword evidence="1" id="KW-0472">Membrane</keyword>
<organism evidence="3 4">
    <name type="scientific">Paramesorhizobium deserti</name>
    <dbReference type="NCBI Taxonomy" id="1494590"/>
    <lineage>
        <taxon>Bacteria</taxon>
        <taxon>Pseudomonadati</taxon>
        <taxon>Pseudomonadota</taxon>
        <taxon>Alphaproteobacteria</taxon>
        <taxon>Hyphomicrobiales</taxon>
        <taxon>Phyllobacteriaceae</taxon>
        <taxon>Paramesorhizobium</taxon>
    </lineage>
</organism>
<protein>
    <recommendedName>
        <fullName evidence="2">Chlorhexidine efflux transporter domain-containing protein</fullName>
    </recommendedName>
</protein>
<reference evidence="3 4" key="1">
    <citation type="submission" date="2015-11" db="EMBL/GenBank/DDBJ databases">
        <title>Draft genome sequence of Paramesorhizobium deserti A-3-E, a strain highly resistant to diverse beta-lactam antibiotics.</title>
        <authorList>
            <person name="Lv R."/>
            <person name="Yang X."/>
            <person name="Fang N."/>
            <person name="Guo J."/>
            <person name="Luo X."/>
            <person name="Peng F."/>
            <person name="Yang R."/>
            <person name="Cui Y."/>
            <person name="Fang C."/>
            <person name="Song Y."/>
        </authorList>
    </citation>
    <scope>NUCLEOTIDE SEQUENCE [LARGE SCALE GENOMIC DNA]</scope>
    <source>
        <strain evidence="3 4">A-3-E</strain>
    </source>
</reference>
<feature type="transmembrane region" description="Helical" evidence="1">
    <location>
        <begin position="78"/>
        <end position="101"/>
    </location>
</feature>
<keyword evidence="1" id="KW-0812">Transmembrane</keyword>
<dbReference type="NCBIfam" id="NF033664">
    <property type="entry name" value="PACE_transport"/>
    <property type="match status" value="1"/>
</dbReference>
<feature type="domain" description="Chlorhexidine efflux transporter" evidence="2">
    <location>
        <begin position="73"/>
        <end position="134"/>
    </location>
</feature>
<dbReference type="Proteomes" id="UP000070107">
    <property type="component" value="Unassembled WGS sequence"/>
</dbReference>
<dbReference type="RefSeq" id="WP_068884884.1">
    <property type="nucleotide sequence ID" value="NZ_LNTU01000039.1"/>
</dbReference>
<evidence type="ECO:0000313" key="3">
    <source>
        <dbReference type="EMBL" id="KXF75104.1"/>
    </source>
</evidence>
<evidence type="ECO:0000256" key="1">
    <source>
        <dbReference type="SAM" id="Phobius"/>
    </source>
</evidence>
<feature type="transmembrane region" description="Helical" evidence="1">
    <location>
        <begin position="37"/>
        <end position="58"/>
    </location>
</feature>
<dbReference type="AlphaFoldDB" id="A0A135HPG8"/>
<dbReference type="InterPro" id="IPR058208">
    <property type="entry name" value="PACE"/>
</dbReference>
<comment type="caution">
    <text evidence="3">The sequence shown here is derived from an EMBL/GenBank/DDBJ whole genome shotgun (WGS) entry which is preliminary data.</text>
</comment>
<accession>A0A135HPG8</accession>
<dbReference type="InterPro" id="IPR007896">
    <property type="entry name" value="BTP_bacteria"/>
</dbReference>
<sequence length="150" mass="17103">MRTARDRIRHAISFEIIGLATVTPLGAWAFDKPLHDIGVVGVASATLATIWNYIYNWIFDQAMQRLRGTTRKTALVRIAHTVLFELGLLIVLLPLIAWYLGIGLWEALLMDISFAAFYMAYALVFNWAYDRLFPLPEWKDEAAQMATAKR</sequence>
<dbReference type="EMBL" id="LNTU01000039">
    <property type="protein sequence ID" value="KXF75104.1"/>
    <property type="molecule type" value="Genomic_DNA"/>
</dbReference>